<dbReference type="PANTHER" id="PTHR43685:SF3">
    <property type="entry name" value="SLR2126 PROTEIN"/>
    <property type="match status" value="1"/>
</dbReference>
<dbReference type="PANTHER" id="PTHR43685">
    <property type="entry name" value="GLYCOSYLTRANSFERASE"/>
    <property type="match status" value="1"/>
</dbReference>
<proteinExistence type="predicted"/>
<feature type="domain" description="Glycosyltransferase 2-like" evidence="1">
    <location>
        <begin position="8"/>
        <end position="132"/>
    </location>
</feature>
<dbReference type="GO" id="GO:0016740">
    <property type="term" value="F:transferase activity"/>
    <property type="evidence" value="ECO:0007669"/>
    <property type="project" value="UniProtKB-KW"/>
</dbReference>
<dbReference type="EMBL" id="CADCWO010000264">
    <property type="protein sequence ID" value="CAA9590521.1"/>
    <property type="molecule type" value="Genomic_DNA"/>
</dbReference>
<dbReference type="InterPro" id="IPR050834">
    <property type="entry name" value="Glycosyltransf_2"/>
</dbReference>
<dbReference type="SUPFAM" id="SSF53448">
    <property type="entry name" value="Nucleotide-diphospho-sugar transferases"/>
    <property type="match status" value="1"/>
</dbReference>
<accession>A0A6J4VXG5</accession>
<protein>
    <submittedName>
        <fullName evidence="2">B-glycosyltransferase, glycosyltransferase family 2 protein</fullName>
    </submittedName>
</protein>
<dbReference type="Pfam" id="PF00535">
    <property type="entry name" value="Glycos_transf_2"/>
    <property type="match status" value="1"/>
</dbReference>
<sequence>MQPKPFFSVIIPTYHRNALLAKCLDCLTPGRQMLAPEQYEVIVTDDGSQTTAAQMVREHYPWAQWVSGPRTGNGANRNNGAKYAKGEWLAFTDDDCLPDPQWLKAYSEAIAANPTSLVFEGRTYVDRPKYSLAEKSPVNETGGYLWSCNFAIRQDLFESLAGFDERYRYSFADVDLGFRLRKLKYEFPFIKAASVCHPWRLQSGSQDGWKKPNIYRESIFTYLSLHPTELKRLNTPYYLKQTLRRLVRETIPGIIKFRGRGIKEAFLDHIEALKMAFLIQDFRKQINMMASKLDDN</sequence>
<evidence type="ECO:0000313" key="2">
    <source>
        <dbReference type="EMBL" id="CAA9590521.1"/>
    </source>
</evidence>
<dbReference type="AlphaFoldDB" id="A0A6J4VXG5"/>
<dbReference type="InterPro" id="IPR029044">
    <property type="entry name" value="Nucleotide-diphossugar_trans"/>
</dbReference>
<evidence type="ECO:0000259" key="1">
    <source>
        <dbReference type="Pfam" id="PF00535"/>
    </source>
</evidence>
<name>A0A6J4VXG5_9CYAN</name>
<reference evidence="2" key="1">
    <citation type="submission" date="2020-02" db="EMBL/GenBank/DDBJ databases">
        <authorList>
            <person name="Meier V. D."/>
        </authorList>
    </citation>
    <scope>NUCLEOTIDE SEQUENCE</scope>
    <source>
        <strain evidence="2">AVDCRST_MAG81</strain>
    </source>
</reference>
<dbReference type="Gene3D" id="3.90.550.10">
    <property type="entry name" value="Spore Coat Polysaccharide Biosynthesis Protein SpsA, Chain A"/>
    <property type="match status" value="1"/>
</dbReference>
<dbReference type="InterPro" id="IPR001173">
    <property type="entry name" value="Glyco_trans_2-like"/>
</dbReference>
<keyword evidence="2" id="KW-0808">Transferase</keyword>
<organism evidence="2">
    <name type="scientific">uncultured Synechococcales cyanobacterium</name>
    <dbReference type="NCBI Taxonomy" id="1936017"/>
    <lineage>
        <taxon>Bacteria</taxon>
        <taxon>Bacillati</taxon>
        <taxon>Cyanobacteriota</taxon>
        <taxon>Cyanophyceae</taxon>
        <taxon>Synechococcales</taxon>
        <taxon>environmental samples</taxon>
    </lineage>
</organism>
<gene>
    <name evidence="2" type="ORF">AVDCRST_MAG81-5450</name>
</gene>